<evidence type="ECO:0000259" key="2">
    <source>
        <dbReference type="Pfam" id="PF00582"/>
    </source>
</evidence>
<dbReference type="STRING" id="52441.SAMN05216302_104019"/>
<name>A0A1I4FQ83_9PROT</name>
<dbReference type="InterPro" id="IPR006016">
    <property type="entry name" value="UspA"/>
</dbReference>
<protein>
    <submittedName>
        <fullName evidence="3">Nucleotide-binding universal stress protein, UspA family</fullName>
    </submittedName>
</protein>
<reference evidence="4" key="1">
    <citation type="submission" date="2016-10" db="EMBL/GenBank/DDBJ databases">
        <authorList>
            <person name="Varghese N."/>
            <person name="Submissions S."/>
        </authorList>
    </citation>
    <scope>NUCLEOTIDE SEQUENCE [LARGE SCALE GENOMIC DNA]</scope>
    <source>
        <strain evidence="4">Nm69</strain>
    </source>
</reference>
<dbReference type="EMBL" id="FOSP01000040">
    <property type="protein sequence ID" value="SFL19510.1"/>
    <property type="molecule type" value="Genomic_DNA"/>
</dbReference>
<evidence type="ECO:0000256" key="1">
    <source>
        <dbReference type="ARBA" id="ARBA00008791"/>
    </source>
</evidence>
<dbReference type="InterPro" id="IPR006015">
    <property type="entry name" value="Universal_stress_UspA"/>
</dbReference>
<dbReference type="SUPFAM" id="SSF52402">
    <property type="entry name" value="Adenine nucleotide alpha hydrolases-like"/>
    <property type="match status" value="1"/>
</dbReference>
<dbReference type="PANTHER" id="PTHR46268:SF6">
    <property type="entry name" value="UNIVERSAL STRESS PROTEIN UP12"/>
    <property type="match status" value="1"/>
</dbReference>
<gene>
    <name evidence="3" type="ORF">SAMN05216302_104019</name>
</gene>
<dbReference type="InterPro" id="IPR014729">
    <property type="entry name" value="Rossmann-like_a/b/a_fold"/>
</dbReference>
<evidence type="ECO:0000313" key="3">
    <source>
        <dbReference type="EMBL" id="SFL19510.1"/>
    </source>
</evidence>
<dbReference type="Proteomes" id="UP000199533">
    <property type="component" value="Unassembled WGS sequence"/>
</dbReference>
<evidence type="ECO:0000313" key="4">
    <source>
        <dbReference type="Proteomes" id="UP000199533"/>
    </source>
</evidence>
<feature type="domain" description="UspA" evidence="2">
    <location>
        <begin position="3"/>
        <end position="141"/>
    </location>
</feature>
<dbReference type="Gene3D" id="3.40.50.620">
    <property type="entry name" value="HUPs"/>
    <property type="match status" value="1"/>
</dbReference>
<keyword evidence="4" id="KW-1185">Reference proteome</keyword>
<dbReference type="CDD" id="cd00293">
    <property type="entry name" value="USP-like"/>
    <property type="match status" value="1"/>
</dbReference>
<dbReference type="OrthoDB" id="5295044at2"/>
<dbReference type="AlphaFoldDB" id="A0A1I4FQ83"/>
<proteinExistence type="inferred from homology"/>
<dbReference type="RefSeq" id="WP_090702605.1">
    <property type="nucleotide sequence ID" value="NZ_FOSP01000040.1"/>
</dbReference>
<comment type="similarity">
    <text evidence="1">Belongs to the universal stress protein A family.</text>
</comment>
<dbReference type="PRINTS" id="PR01438">
    <property type="entry name" value="UNVRSLSTRESS"/>
</dbReference>
<dbReference type="PANTHER" id="PTHR46268">
    <property type="entry name" value="STRESS RESPONSE PROTEIN NHAX"/>
    <property type="match status" value="1"/>
</dbReference>
<sequence length="141" mass="15830">MLKILLPIDGSERSSKAVRKTVEMTSWYKEIPEVHLLNVQFPLDGNVSLFINQSDIKQYHQEEGMKCLQNACELLEQAKITYHCHITLGDPADMIERFATAQQCDLIVISARGHGVIKNLLLGSVVNKVMQLSSIPVLLVK</sequence>
<dbReference type="Pfam" id="PF00582">
    <property type="entry name" value="Usp"/>
    <property type="match status" value="1"/>
</dbReference>
<accession>A0A1I4FQ83</accession>
<organism evidence="3 4">
    <name type="scientific">Nitrosomonas aestuarii</name>
    <dbReference type="NCBI Taxonomy" id="52441"/>
    <lineage>
        <taxon>Bacteria</taxon>
        <taxon>Pseudomonadati</taxon>
        <taxon>Pseudomonadota</taxon>
        <taxon>Betaproteobacteria</taxon>
        <taxon>Nitrosomonadales</taxon>
        <taxon>Nitrosomonadaceae</taxon>
        <taxon>Nitrosomonas</taxon>
    </lineage>
</organism>